<dbReference type="SUPFAM" id="SSF64438">
    <property type="entry name" value="CNF1/YfiH-like putative cysteine hydrolases"/>
    <property type="match status" value="1"/>
</dbReference>
<sequence length="257" mass="28105">MADWRWQTWQEQDFLTCDLLQPWPHGFFTRQFWPQSPADLVAALAAEASVQRVQQVHGNRVLRAADLPGGGPEVPMAEADGLISDRPHQALWVCSADCSPVLMGDRTTGQVSAIHAGWRGTAQAIVPVAVGKLLAQGSRLDDLVVAIGPAIAGEVYQVDLDVAAAVGRTILPDPPADDEALVTMLQHREHSPVLKDEALGKARLDVRLANVWQLEQLGLSRAQIAVAPHCTFQSPDRFFSYRRTGEKQVQWSGIVSR</sequence>
<accession>A0A2W4WDU4</accession>
<evidence type="ECO:0000256" key="1">
    <source>
        <dbReference type="ARBA" id="ARBA00000553"/>
    </source>
</evidence>
<dbReference type="Proteomes" id="UP000249081">
    <property type="component" value="Unassembled WGS sequence"/>
</dbReference>
<dbReference type="EMBL" id="QBMN01000033">
    <property type="protein sequence ID" value="PZO43066.1"/>
    <property type="molecule type" value="Genomic_DNA"/>
</dbReference>
<comment type="catalytic activity">
    <reaction evidence="8">
        <text>adenosine + H2O + H(+) = inosine + NH4(+)</text>
        <dbReference type="Rhea" id="RHEA:24408"/>
        <dbReference type="ChEBI" id="CHEBI:15377"/>
        <dbReference type="ChEBI" id="CHEBI:15378"/>
        <dbReference type="ChEBI" id="CHEBI:16335"/>
        <dbReference type="ChEBI" id="CHEBI:17596"/>
        <dbReference type="ChEBI" id="CHEBI:28938"/>
        <dbReference type="EC" id="3.5.4.4"/>
    </reaction>
    <physiologicalReaction direction="left-to-right" evidence="8">
        <dbReference type="Rhea" id="RHEA:24409"/>
    </physiologicalReaction>
</comment>
<dbReference type="PANTHER" id="PTHR30616">
    <property type="entry name" value="UNCHARACTERIZED PROTEIN YFIH"/>
    <property type="match status" value="1"/>
</dbReference>
<comment type="catalytic activity">
    <reaction evidence="1">
        <text>inosine + phosphate = alpha-D-ribose 1-phosphate + hypoxanthine</text>
        <dbReference type="Rhea" id="RHEA:27646"/>
        <dbReference type="ChEBI" id="CHEBI:17368"/>
        <dbReference type="ChEBI" id="CHEBI:17596"/>
        <dbReference type="ChEBI" id="CHEBI:43474"/>
        <dbReference type="ChEBI" id="CHEBI:57720"/>
        <dbReference type="EC" id="2.4.2.1"/>
    </reaction>
    <physiologicalReaction direction="left-to-right" evidence="1">
        <dbReference type="Rhea" id="RHEA:27647"/>
    </physiologicalReaction>
</comment>
<evidence type="ECO:0000256" key="7">
    <source>
        <dbReference type="ARBA" id="ARBA00022833"/>
    </source>
</evidence>
<comment type="similarity">
    <text evidence="3 11">Belongs to the purine nucleoside phosphorylase YfiH/LACC1 family.</text>
</comment>
<comment type="function">
    <text evidence="2">Purine nucleoside enzyme that catalyzes the phosphorolysis of adenosine and inosine nucleosides, yielding D-ribose 1-phosphate and the respective free bases, adenine and hypoxanthine. Also catalyzes the phosphorolysis of S-methyl-5'-thioadenosine into adenine and S-methyl-5-thio-alpha-D-ribose 1-phosphate. Also has adenosine deaminase activity.</text>
</comment>
<comment type="catalytic activity">
    <reaction evidence="9">
        <text>adenosine + phosphate = alpha-D-ribose 1-phosphate + adenine</text>
        <dbReference type="Rhea" id="RHEA:27642"/>
        <dbReference type="ChEBI" id="CHEBI:16335"/>
        <dbReference type="ChEBI" id="CHEBI:16708"/>
        <dbReference type="ChEBI" id="CHEBI:43474"/>
        <dbReference type="ChEBI" id="CHEBI:57720"/>
        <dbReference type="EC" id="2.4.2.1"/>
    </reaction>
    <physiologicalReaction direction="left-to-right" evidence="9">
        <dbReference type="Rhea" id="RHEA:27643"/>
    </physiologicalReaction>
</comment>
<proteinExistence type="inferred from homology"/>
<comment type="catalytic activity">
    <reaction evidence="10">
        <text>S-methyl-5'-thioadenosine + phosphate = 5-(methylsulfanyl)-alpha-D-ribose 1-phosphate + adenine</text>
        <dbReference type="Rhea" id="RHEA:11852"/>
        <dbReference type="ChEBI" id="CHEBI:16708"/>
        <dbReference type="ChEBI" id="CHEBI:17509"/>
        <dbReference type="ChEBI" id="CHEBI:43474"/>
        <dbReference type="ChEBI" id="CHEBI:58533"/>
        <dbReference type="EC" id="2.4.2.28"/>
    </reaction>
    <physiologicalReaction direction="left-to-right" evidence="10">
        <dbReference type="Rhea" id="RHEA:11853"/>
    </physiologicalReaction>
</comment>
<dbReference type="AlphaFoldDB" id="A0A2W4WDU4"/>
<reference evidence="12 13" key="2">
    <citation type="submission" date="2018-06" db="EMBL/GenBank/DDBJ databases">
        <title>Metagenomic assembly of (sub)arctic Cyanobacteria and their associated microbiome from non-axenic cultures.</title>
        <authorList>
            <person name="Baurain D."/>
        </authorList>
    </citation>
    <scope>NUCLEOTIDE SEQUENCE [LARGE SCALE GENOMIC DNA]</scope>
    <source>
        <strain evidence="12">ULC041bin1</strain>
    </source>
</reference>
<dbReference type="GO" id="GO:0017061">
    <property type="term" value="F:S-methyl-5-thioadenosine phosphorylase activity"/>
    <property type="evidence" value="ECO:0007669"/>
    <property type="project" value="UniProtKB-EC"/>
</dbReference>
<keyword evidence="4" id="KW-0808">Transferase</keyword>
<evidence type="ECO:0000313" key="13">
    <source>
        <dbReference type="Proteomes" id="UP000249081"/>
    </source>
</evidence>
<evidence type="ECO:0000256" key="10">
    <source>
        <dbReference type="ARBA" id="ARBA00049893"/>
    </source>
</evidence>
<organism evidence="12 13">
    <name type="scientific">Shackletoniella antarctica</name>
    <dbReference type="NCBI Taxonomy" id="268115"/>
    <lineage>
        <taxon>Bacteria</taxon>
        <taxon>Bacillati</taxon>
        <taxon>Cyanobacteriota</taxon>
        <taxon>Cyanophyceae</taxon>
        <taxon>Oculatellales</taxon>
        <taxon>Oculatellaceae</taxon>
        <taxon>Shackletoniella</taxon>
    </lineage>
</organism>
<dbReference type="Gene3D" id="3.60.140.10">
    <property type="entry name" value="CNF1/YfiH-like putative cysteine hydrolases"/>
    <property type="match status" value="1"/>
</dbReference>
<dbReference type="NCBIfam" id="TIGR00726">
    <property type="entry name" value="peptidoglycan editing factor PgeF"/>
    <property type="match status" value="1"/>
</dbReference>
<keyword evidence="6" id="KW-0378">Hydrolase</keyword>
<evidence type="ECO:0000256" key="6">
    <source>
        <dbReference type="ARBA" id="ARBA00022801"/>
    </source>
</evidence>
<evidence type="ECO:0000313" key="12">
    <source>
        <dbReference type="EMBL" id="PZO43066.1"/>
    </source>
</evidence>
<evidence type="ECO:0000256" key="4">
    <source>
        <dbReference type="ARBA" id="ARBA00022679"/>
    </source>
</evidence>
<protein>
    <recommendedName>
        <fullName evidence="11">Purine nucleoside phosphorylase</fullName>
    </recommendedName>
</protein>
<dbReference type="InterPro" id="IPR011324">
    <property type="entry name" value="Cytotoxic_necrot_fac-like_cat"/>
</dbReference>
<evidence type="ECO:0000256" key="5">
    <source>
        <dbReference type="ARBA" id="ARBA00022723"/>
    </source>
</evidence>
<dbReference type="CDD" id="cd16833">
    <property type="entry name" value="YfiH"/>
    <property type="match status" value="1"/>
</dbReference>
<evidence type="ECO:0000256" key="2">
    <source>
        <dbReference type="ARBA" id="ARBA00003215"/>
    </source>
</evidence>
<evidence type="ECO:0000256" key="9">
    <source>
        <dbReference type="ARBA" id="ARBA00048968"/>
    </source>
</evidence>
<dbReference type="GO" id="GO:0016787">
    <property type="term" value="F:hydrolase activity"/>
    <property type="evidence" value="ECO:0007669"/>
    <property type="project" value="UniProtKB-KW"/>
</dbReference>
<reference evidence="13" key="1">
    <citation type="submission" date="2018-04" db="EMBL/GenBank/DDBJ databases">
        <authorList>
            <person name="Cornet L."/>
        </authorList>
    </citation>
    <scope>NUCLEOTIDE SEQUENCE [LARGE SCALE GENOMIC DNA]</scope>
</reference>
<dbReference type="InterPro" id="IPR003730">
    <property type="entry name" value="Cu_polyphenol_OxRdtase"/>
</dbReference>
<name>A0A2W4WDU4_9CYAN</name>
<evidence type="ECO:0000256" key="3">
    <source>
        <dbReference type="ARBA" id="ARBA00007353"/>
    </source>
</evidence>
<dbReference type="PANTHER" id="PTHR30616:SF2">
    <property type="entry name" value="PURINE NUCLEOSIDE PHOSPHORYLASE LACC1"/>
    <property type="match status" value="1"/>
</dbReference>
<gene>
    <name evidence="12" type="primary">pgeF</name>
    <name evidence="12" type="ORF">DCF17_06755</name>
</gene>
<keyword evidence="7" id="KW-0862">Zinc</keyword>
<dbReference type="Pfam" id="PF02578">
    <property type="entry name" value="Cu-oxidase_4"/>
    <property type="match status" value="1"/>
</dbReference>
<comment type="caution">
    <text evidence="12">The sequence shown here is derived from an EMBL/GenBank/DDBJ whole genome shotgun (WGS) entry which is preliminary data.</text>
</comment>
<evidence type="ECO:0000256" key="11">
    <source>
        <dbReference type="RuleBase" id="RU361274"/>
    </source>
</evidence>
<dbReference type="GO" id="GO:0005507">
    <property type="term" value="F:copper ion binding"/>
    <property type="evidence" value="ECO:0007669"/>
    <property type="project" value="TreeGrafter"/>
</dbReference>
<dbReference type="InterPro" id="IPR038371">
    <property type="entry name" value="Cu_polyphenol_OxRdtase_sf"/>
</dbReference>
<evidence type="ECO:0000256" key="8">
    <source>
        <dbReference type="ARBA" id="ARBA00047989"/>
    </source>
</evidence>
<keyword evidence="5" id="KW-0479">Metal-binding</keyword>